<dbReference type="Pfam" id="PF00059">
    <property type="entry name" value="Lectin_C"/>
    <property type="match status" value="1"/>
</dbReference>
<dbReference type="InterPro" id="IPR050111">
    <property type="entry name" value="C-type_lectin/snaclec_domain"/>
</dbReference>
<evidence type="ECO:0000256" key="3">
    <source>
        <dbReference type="SAM" id="SignalP"/>
    </source>
</evidence>
<dbReference type="Proteomes" id="UP001347796">
    <property type="component" value="Unassembled WGS sequence"/>
</dbReference>
<keyword evidence="6" id="KW-1185">Reference proteome</keyword>
<sequence>MAAGKKDISYFDFRYCLYIVCLWTLISFVGAQEDQDPCDDENAINLPGSKTCLVYVKEAKNWVEASQVCERNGGNLYQLQDGRLRMDDDVQACLGSHPKGVKDMDFWIGAISNWKSQWVWVNGSFLNPLLACAANTTGTSNKEYDICSQSLSVDYCVSNCRSDGAPYCVLQYGRNNVPCCWCSYREPTYQLTCPEKYFRDNPAKTVWVFHTYSREGSGIILDSSESLTSTETLCGVVDEKTTVRRELSSEPCFTKNPYICNFKKRIEQCTFYVNDDCMWIGPDKLNWIEARAECRIRGGDLVVVAKGFVIMDQFKPYIKGSHWIGATNHLWNFTPLSNVFGSEPDYPTVTCGHMYNELDQWDWSDGGCDTRKPFVCQYTPKTEVVTLETFACPWPIGGTVINETGGVQPASVSGGLSAFPLAAIIAASIMALLIITCAILTIGISRRRKRFVENMTKSVRTDGLFAITKAPKRYYHLWNSPYSYPHYSDRKSDIDVDSLSTIHTGVFNDGSVLSVPGYSYDDQGRQIYTLVGDADYLYGKINRRTDSERSNIVHVLSDPIAEEEETEETDVKMMSNMSAVHSTNSHNPKEYMTLAAMMNFGDENILGKSTLRNRPEVALVTSDVDLNFTVNHALPKKRTFSDTTERTIEEIELPRGTTVELPTKLKQEEVDLQY</sequence>
<evidence type="ECO:0000256" key="2">
    <source>
        <dbReference type="SAM" id="Phobius"/>
    </source>
</evidence>
<dbReference type="PROSITE" id="PS50041">
    <property type="entry name" value="C_TYPE_LECTIN_2"/>
    <property type="match status" value="2"/>
</dbReference>
<dbReference type="InterPro" id="IPR018378">
    <property type="entry name" value="C-type_lectin_CS"/>
</dbReference>
<feature type="domain" description="C-type lectin" evidence="4">
    <location>
        <begin position="273"/>
        <end position="377"/>
    </location>
</feature>
<keyword evidence="2" id="KW-0472">Membrane</keyword>
<gene>
    <name evidence="5" type="ORF">SNE40_003729</name>
</gene>
<proteinExistence type="predicted"/>
<keyword evidence="1" id="KW-1015">Disulfide bond</keyword>
<name>A0AAN8KIU7_PATCE</name>
<dbReference type="SMART" id="SM00034">
    <property type="entry name" value="CLECT"/>
    <property type="match status" value="2"/>
</dbReference>
<accession>A0AAN8KIU7</accession>
<evidence type="ECO:0000259" key="4">
    <source>
        <dbReference type="PROSITE" id="PS50041"/>
    </source>
</evidence>
<dbReference type="EMBL" id="JAZGQO010000002">
    <property type="protein sequence ID" value="KAK6192220.1"/>
    <property type="molecule type" value="Genomic_DNA"/>
</dbReference>
<feature type="signal peptide" evidence="3">
    <location>
        <begin position="1"/>
        <end position="31"/>
    </location>
</feature>
<feature type="chain" id="PRO_5042987329" description="C-type lectin domain-containing protein" evidence="3">
    <location>
        <begin position="32"/>
        <end position="674"/>
    </location>
</feature>
<dbReference type="AlphaFoldDB" id="A0AAN8KIU7"/>
<keyword evidence="2" id="KW-1133">Transmembrane helix</keyword>
<dbReference type="CDD" id="cd00037">
    <property type="entry name" value="CLECT"/>
    <property type="match status" value="2"/>
</dbReference>
<dbReference type="PROSITE" id="PS00615">
    <property type="entry name" value="C_TYPE_LECTIN_1"/>
    <property type="match status" value="1"/>
</dbReference>
<dbReference type="PANTHER" id="PTHR22803">
    <property type="entry name" value="MANNOSE, PHOSPHOLIPASE, LECTIN RECEPTOR RELATED"/>
    <property type="match status" value="1"/>
</dbReference>
<dbReference type="InterPro" id="IPR001304">
    <property type="entry name" value="C-type_lectin-like"/>
</dbReference>
<evidence type="ECO:0000256" key="1">
    <source>
        <dbReference type="ARBA" id="ARBA00023157"/>
    </source>
</evidence>
<dbReference type="InterPro" id="IPR016186">
    <property type="entry name" value="C-type_lectin-like/link_sf"/>
</dbReference>
<feature type="transmembrane region" description="Helical" evidence="2">
    <location>
        <begin position="418"/>
        <end position="442"/>
    </location>
</feature>
<dbReference type="InterPro" id="IPR016187">
    <property type="entry name" value="CTDL_fold"/>
</dbReference>
<organism evidence="5 6">
    <name type="scientific">Patella caerulea</name>
    <name type="common">Rayed Mediterranean limpet</name>
    <dbReference type="NCBI Taxonomy" id="87958"/>
    <lineage>
        <taxon>Eukaryota</taxon>
        <taxon>Metazoa</taxon>
        <taxon>Spiralia</taxon>
        <taxon>Lophotrochozoa</taxon>
        <taxon>Mollusca</taxon>
        <taxon>Gastropoda</taxon>
        <taxon>Patellogastropoda</taxon>
        <taxon>Patelloidea</taxon>
        <taxon>Patellidae</taxon>
        <taxon>Patella</taxon>
    </lineage>
</organism>
<evidence type="ECO:0000313" key="6">
    <source>
        <dbReference type="Proteomes" id="UP001347796"/>
    </source>
</evidence>
<feature type="domain" description="C-type lectin" evidence="4">
    <location>
        <begin position="48"/>
        <end position="169"/>
    </location>
</feature>
<reference evidence="5 6" key="1">
    <citation type="submission" date="2024-01" db="EMBL/GenBank/DDBJ databases">
        <title>The genome of the rayed Mediterranean limpet Patella caerulea (Linnaeus, 1758).</title>
        <authorList>
            <person name="Anh-Thu Weber A."/>
            <person name="Halstead-Nussloch G."/>
        </authorList>
    </citation>
    <scope>NUCLEOTIDE SEQUENCE [LARGE SCALE GENOMIC DNA]</scope>
    <source>
        <strain evidence="5">AATW-2023a</strain>
        <tissue evidence="5">Whole specimen</tissue>
    </source>
</reference>
<keyword evidence="3" id="KW-0732">Signal</keyword>
<dbReference type="SUPFAM" id="SSF56436">
    <property type="entry name" value="C-type lectin-like"/>
    <property type="match status" value="2"/>
</dbReference>
<protein>
    <recommendedName>
        <fullName evidence="4">C-type lectin domain-containing protein</fullName>
    </recommendedName>
</protein>
<comment type="caution">
    <text evidence="5">The sequence shown here is derived from an EMBL/GenBank/DDBJ whole genome shotgun (WGS) entry which is preliminary data.</text>
</comment>
<evidence type="ECO:0000313" key="5">
    <source>
        <dbReference type="EMBL" id="KAK6192220.1"/>
    </source>
</evidence>
<dbReference type="Gene3D" id="3.10.100.10">
    <property type="entry name" value="Mannose-Binding Protein A, subunit A"/>
    <property type="match status" value="2"/>
</dbReference>
<keyword evidence="2" id="KW-0812">Transmembrane</keyword>